<protein>
    <submittedName>
        <fullName evidence="1">Uncharacterized protein</fullName>
    </submittedName>
</protein>
<name>A0A420IZ90_9PEZI</name>
<dbReference type="OrthoDB" id="3438866at2759"/>
<dbReference type="Proteomes" id="UP000285405">
    <property type="component" value="Unassembled WGS sequence"/>
</dbReference>
<gene>
    <name evidence="1" type="ORF">GcC1_042005</name>
</gene>
<evidence type="ECO:0000313" key="2">
    <source>
        <dbReference type="Proteomes" id="UP000285405"/>
    </source>
</evidence>
<sequence length="128" mass="14147">MTAISTTESLERHTTQQKLFLILCPKIGSRGNQKSFSTPILDVVDRLAKGTQLLVHTVAYLTNDIRDLQDANIALSKGLRAKKTHLRQEGQLNLQDSKLILEEETKGKLIAAKIYEGSSNAFRSGPSI</sequence>
<dbReference type="EMBL" id="MCBR01004220">
    <property type="protein sequence ID" value="RKF79862.1"/>
    <property type="molecule type" value="Genomic_DNA"/>
</dbReference>
<evidence type="ECO:0000313" key="1">
    <source>
        <dbReference type="EMBL" id="RKF79862.1"/>
    </source>
</evidence>
<reference evidence="1 2" key="1">
    <citation type="journal article" date="2018" name="BMC Genomics">
        <title>Comparative genome analyses reveal sequence features reflecting distinct modes of host-adaptation between dicot and monocot powdery mildew.</title>
        <authorList>
            <person name="Wu Y."/>
            <person name="Ma X."/>
            <person name="Pan Z."/>
            <person name="Kale S.D."/>
            <person name="Song Y."/>
            <person name="King H."/>
            <person name="Zhang Q."/>
            <person name="Presley C."/>
            <person name="Deng X."/>
            <person name="Wei C.I."/>
            <person name="Xiao S."/>
        </authorList>
    </citation>
    <scope>NUCLEOTIDE SEQUENCE [LARGE SCALE GENOMIC DNA]</scope>
    <source>
        <strain evidence="1">UCSC1</strain>
    </source>
</reference>
<dbReference type="AlphaFoldDB" id="A0A420IZ90"/>
<organism evidence="1 2">
    <name type="scientific">Golovinomyces cichoracearum</name>
    <dbReference type="NCBI Taxonomy" id="62708"/>
    <lineage>
        <taxon>Eukaryota</taxon>
        <taxon>Fungi</taxon>
        <taxon>Dikarya</taxon>
        <taxon>Ascomycota</taxon>
        <taxon>Pezizomycotina</taxon>
        <taxon>Leotiomycetes</taxon>
        <taxon>Erysiphales</taxon>
        <taxon>Erysiphaceae</taxon>
        <taxon>Golovinomyces</taxon>
    </lineage>
</organism>
<comment type="caution">
    <text evidence="1">The sequence shown here is derived from an EMBL/GenBank/DDBJ whole genome shotgun (WGS) entry which is preliminary data.</text>
</comment>
<proteinExistence type="predicted"/>
<accession>A0A420IZ90</accession>